<gene>
    <name evidence="1" type="ORF">CIPAW_03G167900</name>
</gene>
<evidence type="ECO:0000313" key="2">
    <source>
        <dbReference type="Proteomes" id="UP000811609"/>
    </source>
</evidence>
<comment type="caution">
    <text evidence="1">The sequence shown here is derived from an EMBL/GenBank/DDBJ whole genome shotgun (WGS) entry which is preliminary data.</text>
</comment>
<dbReference type="EMBL" id="CM031811">
    <property type="protein sequence ID" value="KAG6661353.1"/>
    <property type="molecule type" value="Genomic_DNA"/>
</dbReference>
<name>A0A8T1R4Q6_CARIL</name>
<protein>
    <submittedName>
        <fullName evidence="1">Uncharacterized protein</fullName>
    </submittedName>
</protein>
<dbReference type="Proteomes" id="UP000811609">
    <property type="component" value="Chromosome 3"/>
</dbReference>
<organism evidence="1 2">
    <name type="scientific">Carya illinoinensis</name>
    <name type="common">Pecan</name>
    <dbReference type="NCBI Taxonomy" id="32201"/>
    <lineage>
        <taxon>Eukaryota</taxon>
        <taxon>Viridiplantae</taxon>
        <taxon>Streptophyta</taxon>
        <taxon>Embryophyta</taxon>
        <taxon>Tracheophyta</taxon>
        <taxon>Spermatophyta</taxon>
        <taxon>Magnoliopsida</taxon>
        <taxon>eudicotyledons</taxon>
        <taxon>Gunneridae</taxon>
        <taxon>Pentapetalae</taxon>
        <taxon>rosids</taxon>
        <taxon>fabids</taxon>
        <taxon>Fagales</taxon>
        <taxon>Juglandaceae</taxon>
        <taxon>Carya</taxon>
    </lineage>
</organism>
<dbReference type="AlphaFoldDB" id="A0A8T1R4Q6"/>
<sequence>MQKRLLKRVSHRKCCTPRIPYHSEAASDFPVMHR</sequence>
<proteinExistence type="predicted"/>
<keyword evidence="2" id="KW-1185">Reference proteome</keyword>
<reference evidence="1" key="1">
    <citation type="submission" date="2020-12" db="EMBL/GenBank/DDBJ databases">
        <title>WGS assembly of Carya illinoinensis cv. Pawnee.</title>
        <authorList>
            <person name="Platts A."/>
            <person name="Shu S."/>
            <person name="Wright S."/>
            <person name="Barry K."/>
            <person name="Edger P."/>
            <person name="Pires J.C."/>
            <person name="Schmutz J."/>
        </authorList>
    </citation>
    <scope>NUCLEOTIDE SEQUENCE</scope>
    <source>
        <tissue evidence="1">Leaf</tissue>
    </source>
</reference>
<evidence type="ECO:0000313" key="1">
    <source>
        <dbReference type="EMBL" id="KAG6661353.1"/>
    </source>
</evidence>
<accession>A0A8T1R4Q6</accession>